<protein>
    <submittedName>
        <fullName evidence="2">5802_t:CDS:1</fullName>
    </submittedName>
</protein>
<keyword evidence="1" id="KW-0472">Membrane</keyword>
<feature type="transmembrane region" description="Helical" evidence="1">
    <location>
        <begin position="263"/>
        <end position="284"/>
    </location>
</feature>
<proteinExistence type="predicted"/>
<feature type="transmembrane region" description="Helical" evidence="1">
    <location>
        <begin position="88"/>
        <end position="110"/>
    </location>
</feature>
<gene>
    <name evidence="2" type="ORF">FMOSSE_LOCUS5806</name>
</gene>
<name>A0A9N9AP58_FUNMO</name>
<organism evidence="2 3">
    <name type="scientific">Funneliformis mosseae</name>
    <name type="common">Endomycorrhizal fungus</name>
    <name type="synonym">Glomus mosseae</name>
    <dbReference type="NCBI Taxonomy" id="27381"/>
    <lineage>
        <taxon>Eukaryota</taxon>
        <taxon>Fungi</taxon>
        <taxon>Fungi incertae sedis</taxon>
        <taxon>Mucoromycota</taxon>
        <taxon>Glomeromycotina</taxon>
        <taxon>Glomeromycetes</taxon>
        <taxon>Glomerales</taxon>
        <taxon>Glomeraceae</taxon>
        <taxon>Funneliformis</taxon>
    </lineage>
</organism>
<dbReference type="AlphaFoldDB" id="A0A9N9AP58"/>
<keyword evidence="3" id="KW-1185">Reference proteome</keyword>
<accession>A0A9N9AP58</accession>
<feature type="transmembrane region" description="Helical" evidence="1">
    <location>
        <begin position="207"/>
        <end position="230"/>
    </location>
</feature>
<sequence>MVRLSNNFTRVCKITEVGEELCACDYRINLYDCPQSEFYVLVGKILIVFCTLATIMSGGFLFYLIKIKKQPFFLNGSRGRGWLRPRPLHSYHLIVFTYMLFEGLHLILLVNESYPSIIAAEIGNVLINLCTGAVSVFYPVSIVYSTPNIRFENEPSNLRNLNETNPRMVDIIGIILFIQPIISWLPLASLTGYYAELNDIKMANILFMAHYLAYVLWEIAYIVILAYFWFKLMSIIKHHLTTLEQHDPNSKQVRGIKQGTKNLTIPVMAIFFGLLFQSMIYVVISLTYRNNTIFYFGYNLCFYWMEFVAFPLLGIGIESALIYNAFMNIRKPPNSSSLISSSSTYSKTISNNNISTDDHFSSTTRANPTVIHCTSETIEIKTSI</sequence>
<feature type="transmembrane region" description="Helical" evidence="1">
    <location>
        <begin position="122"/>
        <end position="147"/>
    </location>
</feature>
<keyword evidence="1" id="KW-0812">Transmembrane</keyword>
<evidence type="ECO:0000256" key="1">
    <source>
        <dbReference type="SAM" id="Phobius"/>
    </source>
</evidence>
<dbReference type="EMBL" id="CAJVPP010001151">
    <property type="protein sequence ID" value="CAG8537312.1"/>
    <property type="molecule type" value="Genomic_DNA"/>
</dbReference>
<feature type="transmembrane region" description="Helical" evidence="1">
    <location>
        <begin position="304"/>
        <end position="326"/>
    </location>
</feature>
<keyword evidence="1" id="KW-1133">Transmembrane helix</keyword>
<dbReference type="Proteomes" id="UP000789375">
    <property type="component" value="Unassembled WGS sequence"/>
</dbReference>
<reference evidence="2" key="1">
    <citation type="submission" date="2021-06" db="EMBL/GenBank/DDBJ databases">
        <authorList>
            <person name="Kallberg Y."/>
            <person name="Tangrot J."/>
            <person name="Rosling A."/>
        </authorList>
    </citation>
    <scope>NUCLEOTIDE SEQUENCE</scope>
    <source>
        <strain evidence="2">87-6 pot B 2015</strain>
    </source>
</reference>
<evidence type="ECO:0000313" key="3">
    <source>
        <dbReference type="Proteomes" id="UP000789375"/>
    </source>
</evidence>
<feature type="transmembrane region" description="Helical" evidence="1">
    <location>
        <begin position="168"/>
        <end position="187"/>
    </location>
</feature>
<evidence type="ECO:0000313" key="2">
    <source>
        <dbReference type="EMBL" id="CAG8537312.1"/>
    </source>
</evidence>
<comment type="caution">
    <text evidence="2">The sequence shown here is derived from an EMBL/GenBank/DDBJ whole genome shotgun (WGS) entry which is preliminary data.</text>
</comment>
<feature type="transmembrane region" description="Helical" evidence="1">
    <location>
        <begin position="45"/>
        <end position="67"/>
    </location>
</feature>